<dbReference type="AlphaFoldDB" id="A0A2L2YND3"/>
<proteinExistence type="evidence at transcript level"/>
<dbReference type="InterPro" id="IPR001611">
    <property type="entry name" value="Leu-rich_rpt"/>
</dbReference>
<dbReference type="InterPro" id="IPR032675">
    <property type="entry name" value="LRR_dom_sf"/>
</dbReference>
<evidence type="ECO:0000256" key="2">
    <source>
        <dbReference type="ARBA" id="ARBA00022737"/>
    </source>
</evidence>
<dbReference type="GeneID" id="107453057"/>
<sequence length="360" mass="41928">MIPVFHCYEFLFLRKLDNDPEFWLKVKTNVLKDNDFSLKSVPNTLWFVAVTISETKDRFPSFIKKTVLTNPFYAPSPADCILTRYLQYHDFVEMHLDSIFKHGENCTLPKELFRCPNLRILSLKYNFLEEVPPDIGKFQKLEYLALTNNRLQNSSIPYTLAFCKKLKVLYLDYNLLDALPGFLLVMPSLKTVHRHGNHNYFKATFMWYHTDVNERILAIPGSGSSQSKLRSLKLLSASAIIAAKLNFFVDTCVPSLLKDYICSIYYDFKICYKCFTANPRSKAGYKVYTFKNPYLGNFCVPFQHWACSLECAEAIEIPAREEQLLAAMEQDREYHKHIQEAHRPPFEHKSLVDNFNCSIL</sequence>
<dbReference type="EMBL" id="IAAA01035214">
    <property type="protein sequence ID" value="LAA08950.1"/>
    <property type="molecule type" value="mRNA"/>
</dbReference>
<dbReference type="Pfam" id="PF13855">
    <property type="entry name" value="LRR_8"/>
    <property type="match status" value="1"/>
</dbReference>
<protein>
    <submittedName>
        <fullName evidence="3">Leucine-rich repeat-containing protein 8A</fullName>
    </submittedName>
</protein>
<evidence type="ECO:0000313" key="3">
    <source>
        <dbReference type="EMBL" id="LAA08950.1"/>
    </source>
</evidence>
<dbReference type="OrthoDB" id="17912at2759"/>
<reference evidence="3" key="1">
    <citation type="journal article" date="2016" name="Mol. Ecol. Resour.">
        <title>Evaluation of the impact of RNA preservation methods of spiders for de novo transcriptome assembly.</title>
        <authorList>
            <person name="Kono N."/>
            <person name="Nakamura H."/>
            <person name="Ito Y."/>
            <person name="Tomita M."/>
            <person name="Arakawa K."/>
        </authorList>
    </citation>
    <scope>NUCLEOTIDE SEQUENCE</scope>
    <source>
        <tissue evidence="3">Whole body</tissue>
    </source>
</reference>
<keyword evidence="2" id="KW-0677">Repeat</keyword>
<dbReference type="GO" id="GO:0005737">
    <property type="term" value="C:cytoplasm"/>
    <property type="evidence" value="ECO:0007669"/>
    <property type="project" value="TreeGrafter"/>
</dbReference>
<dbReference type="Gene3D" id="3.80.10.10">
    <property type="entry name" value="Ribonuclease Inhibitor"/>
    <property type="match status" value="1"/>
</dbReference>
<dbReference type="SUPFAM" id="SSF52058">
    <property type="entry name" value="L domain-like"/>
    <property type="match status" value="1"/>
</dbReference>
<dbReference type="KEGG" id="ptep:107453057"/>
<dbReference type="OMA" id="YHTDVND"/>
<dbReference type="PANTHER" id="PTHR48051:SF58">
    <property type="entry name" value="VOLUME-REGULATED ANION CHANNEL SUBUNIT LRRC8E"/>
    <property type="match status" value="1"/>
</dbReference>
<dbReference type="InterPro" id="IPR050216">
    <property type="entry name" value="LRR_domain-containing"/>
</dbReference>
<accession>A0A2L2YND3</accession>
<evidence type="ECO:0000256" key="1">
    <source>
        <dbReference type="ARBA" id="ARBA00022614"/>
    </source>
</evidence>
<organism evidence="3">
    <name type="scientific">Parasteatoda tepidariorum</name>
    <name type="common">Common house spider</name>
    <name type="synonym">Achaearanea tepidariorum</name>
    <dbReference type="NCBI Taxonomy" id="114398"/>
    <lineage>
        <taxon>Eukaryota</taxon>
        <taxon>Metazoa</taxon>
        <taxon>Ecdysozoa</taxon>
        <taxon>Arthropoda</taxon>
        <taxon>Chelicerata</taxon>
        <taxon>Arachnida</taxon>
        <taxon>Araneae</taxon>
        <taxon>Araneomorphae</taxon>
        <taxon>Entelegynae</taxon>
        <taxon>Araneoidea</taxon>
        <taxon>Theridiidae</taxon>
        <taxon>Parasteatoda</taxon>
    </lineage>
</organism>
<dbReference type="EMBL" id="IAAA01035213">
    <property type="protein sequence ID" value="LAA08947.1"/>
    <property type="molecule type" value="mRNA"/>
</dbReference>
<dbReference type="PANTHER" id="PTHR48051">
    <property type="match status" value="1"/>
</dbReference>
<keyword evidence="1" id="KW-0433">Leucine-rich repeat</keyword>
<name>A0A2L2YND3_PARTP</name>
<dbReference type="RefSeq" id="XP_015925213.1">
    <property type="nucleotide sequence ID" value="XM_016069727.3"/>
</dbReference>